<dbReference type="PROSITE" id="PS51704">
    <property type="entry name" value="GP_PDE"/>
    <property type="match status" value="1"/>
</dbReference>
<reference evidence="11" key="2">
    <citation type="submission" date="2025-08" db="UniProtKB">
        <authorList>
            <consortium name="Ensembl"/>
        </authorList>
    </citation>
    <scope>IDENTIFICATION</scope>
</reference>
<dbReference type="PANTHER" id="PTHR23344">
    <property type="entry name" value="GLYCEROPHOSPHORYL DIESTER PHOSPHODIESTERASE"/>
    <property type="match status" value="1"/>
</dbReference>
<keyword evidence="6 9" id="KW-0472">Membrane</keyword>
<comment type="similarity">
    <text evidence="2">Belongs to the glycerophosphoryl diester phosphodiesterase family.</text>
</comment>
<evidence type="ECO:0000313" key="12">
    <source>
        <dbReference type="Proteomes" id="UP000233180"/>
    </source>
</evidence>
<sequence length="721" mass="83453">MFKKVNRIEHKRNKTGKPKKLNPWIPRIFNHQCYVTFLTGCYSCLWKFRQWEKTKVGFCCCTWKEQLFCPCLVISFVLSLMLLFLWIETSNEYFNFDWVTFLGTGYWFFWSIFILSLAGILTAYSSLLLLLGFLLLWEGIELYLHLCHKILILLVILACVILMFIICKFWKERWLVAGLSLQIFAPYVHLVSITVMVILFWPVAIYVARLEREVRMRRYRMTHSEKKRLKKCNVIARLRGLQVAVGLPFLLILLSLCLMPLGIYSPCIQEKENLGPKPTIFGHRGAPMLGPENTMMSFEKAVEHGAHGLETDIHLSYDRVPFLMHDFDLRRTTNIWEVQPESAFKNPAAFSWDFLSTLNAGKWFVKPELRPFYNMKPLSKADKERARNQSIPTLADLLTLAKKERKFVIFDLHGPPPKHPLRHTFVRQVVSVILASKIEQHLIFWLPTHDRQYVRSMAPGFQHVGRLVSVKTLAKNNISIINVDYKKLFPNGLRDYKAANIHINVYTVNEPWLFSLAWCSRINSVTTDNIGLLSQLHHPHFFMTPKFYMFIWLLADIISVLFIVAIFCFHWRRETKKEKLFETSSTLTDAQSRRENEEDLHIAMKPPARVVESPWTLAALYPALSKSGKEHQGRFNFAAPSKKLLPIKNAVTPLKPSKHDIQPPMPTTVFELTQAPSRQATSPGKLAKLQARQGAHRAKQDAPSPVMSRKAVCSRAPSSQW</sequence>
<dbReference type="STRING" id="61621.ENSRBIP00000028073"/>
<feature type="transmembrane region" description="Helical" evidence="9">
    <location>
        <begin position="183"/>
        <end position="208"/>
    </location>
</feature>
<evidence type="ECO:0000259" key="10">
    <source>
        <dbReference type="PROSITE" id="PS51704"/>
    </source>
</evidence>
<evidence type="ECO:0000256" key="6">
    <source>
        <dbReference type="ARBA" id="ARBA00023136"/>
    </source>
</evidence>
<evidence type="ECO:0000256" key="7">
    <source>
        <dbReference type="ARBA" id="ARBA00023180"/>
    </source>
</evidence>
<evidence type="ECO:0000313" key="11">
    <source>
        <dbReference type="Ensembl" id="ENSRBIP00000028073.1"/>
    </source>
</evidence>
<dbReference type="Pfam" id="PF03009">
    <property type="entry name" value="GDPD"/>
    <property type="match status" value="1"/>
</dbReference>
<reference evidence="11" key="3">
    <citation type="submission" date="2025-09" db="UniProtKB">
        <authorList>
            <consortium name="Ensembl"/>
        </authorList>
    </citation>
    <scope>IDENTIFICATION</scope>
</reference>
<keyword evidence="5 9" id="KW-1133">Transmembrane helix</keyword>
<feature type="transmembrane region" description="Helical" evidence="9">
    <location>
        <begin position="28"/>
        <end position="46"/>
    </location>
</feature>
<dbReference type="Gene3D" id="3.20.20.190">
    <property type="entry name" value="Phosphatidylinositol (PI) phosphodiesterase"/>
    <property type="match status" value="1"/>
</dbReference>
<dbReference type="GeneTree" id="ENSGT00940000156251"/>
<dbReference type="InterPro" id="IPR030395">
    <property type="entry name" value="GP_PDE_dom"/>
</dbReference>
<dbReference type="PANTHER" id="PTHR23344:SF13">
    <property type="entry name" value="GLYCEROPHOSPHODIESTER PHOSPHODIESTERASE DOMAIN-CONTAINING PROTEIN 4"/>
    <property type="match status" value="1"/>
</dbReference>
<organism evidence="11 12">
    <name type="scientific">Rhinopithecus bieti</name>
    <name type="common">Black snub-nosed monkey</name>
    <name type="synonym">Pygathrix bieti</name>
    <dbReference type="NCBI Taxonomy" id="61621"/>
    <lineage>
        <taxon>Eukaryota</taxon>
        <taxon>Metazoa</taxon>
        <taxon>Chordata</taxon>
        <taxon>Craniata</taxon>
        <taxon>Vertebrata</taxon>
        <taxon>Euteleostomi</taxon>
        <taxon>Mammalia</taxon>
        <taxon>Eutheria</taxon>
        <taxon>Euarchontoglires</taxon>
        <taxon>Primates</taxon>
        <taxon>Haplorrhini</taxon>
        <taxon>Catarrhini</taxon>
        <taxon>Cercopithecidae</taxon>
        <taxon>Colobinae</taxon>
        <taxon>Rhinopithecus</taxon>
    </lineage>
</organism>
<dbReference type="Proteomes" id="UP000233180">
    <property type="component" value="Unassembled WGS sequence"/>
</dbReference>
<protein>
    <submittedName>
        <fullName evidence="11">Glycerophosphodiester phosphodiesterase domain containing 4</fullName>
    </submittedName>
</protein>
<feature type="transmembrane region" description="Helical" evidence="9">
    <location>
        <begin position="67"/>
        <end position="87"/>
    </location>
</feature>
<keyword evidence="7" id="KW-0325">Glycoprotein</keyword>
<dbReference type="InterPro" id="IPR017946">
    <property type="entry name" value="PLC-like_Pdiesterase_TIM-brl"/>
</dbReference>
<evidence type="ECO:0000256" key="3">
    <source>
        <dbReference type="ARBA" id="ARBA00022692"/>
    </source>
</evidence>
<feature type="transmembrane region" description="Helical" evidence="9">
    <location>
        <begin position="547"/>
        <end position="569"/>
    </location>
</feature>
<evidence type="ECO:0000256" key="1">
    <source>
        <dbReference type="ARBA" id="ARBA00004141"/>
    </source>
</evidence>
<feature type="transmembrane region" description="Helical" evidence="9">
    <location>
        <begin position="107"/>
        <end position="137"/>
    </location>
</feature>
<evidence type="ECO:0000256" key="9">
    <source>
        <dbReference type="SAM" id="Phobius"/>
    </source>
</evidence>
<dbReference type="Ensembl" id="ENSRBIT00000052009.1">
    <property type="protein sequence ID" value="ENSRBIP00000028073.1"/>
    <property type="gene ID" value="ENSRBIG00000037924.1"/>
</dbReference>
<feature type="domain" description="GP-PDE" evidence="10">
    <location>
        <begin position="278"/>
        <end position="537"/>
    </location>
</feature>
<proteinExistence type="inferred from homology"/>
<keyword evidence="4" id="KW-0378">Hydrolase</keyword>
<gene>
    <name evidence="11" type="primary">GDPD4</name>
</gene>
<dbReference type="GO" id="GO:0008889">
    <property type="term" value="F:glycerophosphodiester phosphodiesterase activity"/>
    <property type="evidence" value="ECO:0007669"/>
    <property type="project" value="TreeGrafter"/>
</dbReference>
<dbReference type="AlphaFoldDB" id="A0A2K6LX56"/>
<dbReference type="SUPFAM" id="SSF51695">
    <property type="entry name" value="PLC-like phosphodiesterases"/>
    <property type="match status" value="1"/>
</dbReference>
<dbReference type="GO" id="GO:0006629">
    <property type="term" value="P:lipid metabolic process"/>
    <property type="evidence" value="ECO:0007669"/>
    <property type="project" value="InterPro"/>
</dbReference>
<evidence type="ECO:0000256" key="4">
    <source>
        <dbReference type="ARBA" id="ARBA00022801"/>
    </source>
</evidence>
<evidence type="ECO:0000256" key="2">
    <source>
        <dbReference type="ARBA" id="ARBA00007277"/>
    </source>
</evidence>
<feature type="region of interest" description="Disordered" evidence="8">
    <location>
        <begin position="676"/>
        <end position="721"/>
    </location>
</feature>
<comment type="subcellular location">
    <subcellularLocation>
        <location evidence="1">Membrane</location>
        <topology evidence="1">Multi-pass membrane protein</topology>
    </subcellularLocation>
</comment>
<feature type="transmembrane region" description="Helical" evidence="9">
    <location>
        <begin position="240"/>
        <end position="264"/>
    </location>
</feature>
<evidence type="ECO:0000256" key="5">
    <source>
        <dbReference type="ARBA" id="ARBA00022989"/>
    </source>
</evidence>
<name>A0A2K6LX56_RHIBE</name>
<keyword evidence="3 9" id="KW-0812">Transmembrane</keyword>
<keyword evidence="12" id="KW-1185">Reference proteome</keyword>
<dbReference type="GO" id="GO:0016020">
    <property type="term" value="C:membrane"/>
    <property type="evidence" value="ECO:0007669"/>
    <property type="project" value="UniProtKB-SubCell"/>
</dbReference>
<reference evidence="11 12" key="1">
    <citation type="submission" date="2016-06" db="EMBL/GenBank/DDBJ databases">
        <title>Genome of Rhinopithecus bieti.</title>
        <authorList>
            <person name="Wu"/>
            <person name="C.-I. and Zhang"/>
            <person name="Y."/>
        </authorList>
    </citation>
    <scope>NUCLEOTIDE SEQUENCE</scope>
</reference>
<evidence type="ECO:0000256" key="8">
    <source>
        <dbReference type="SAM" id="MobiDB-lite"/>
    </source>
</evidence>
<feature type="transmembrane region" description="Helical" evidence="9">
    <location>
        <begin position="149"/>
        <end position="171"/>
    </location>
</feature>
<accession>A0A2K6LX56</accession>